<evidence type="ECO:0000313" key="4">
    <source>
        <dbReference type="Proteomes" id="UP000184997"/>
    </source>
</evidence>
<evidence type="ECO:0000313" key="3">
    <source>
        <dbReference type="EMBL" id="SBV89131.1"/>
    </source>
</evidence>
<dbReference type="AlphaFoldDB" id="A0A1M4L7I7"/>
<dbReference type="PROSITE" id="PS50405">
    <property type="entry name" value="GST_CTER"/>
    <property type="match status" value="1"/>
</dbReference>
<feature type="compositionally biased region" description="Basic and acidic residues" evidence="1">
    <location>
        <begin position="215"/>
        <end position="227"/>
    </location>
</feature>
<dbReference type="EMBL" id="FLUK01000250">
    <property type="protein sequence ID" value="SBV89131.1"/>
    <property type="molecule type" value="Genomic_DNA"/>
</dbReference>
<dbReference type="RefSeq" id="WP_009590209.1">
    <property type="nucleotide sequence ID" value="NZ_CP076252.1"/>
</dbReference>
<gene>
    <name evidence="3" type="ORF">XTGNCPPB3709_3088</name>
</gene>
<proteinExistence type="predicted"/>
<keyword evidence="3" id="KW-0808">Transferase</keyword>
<dbReference type="Proteomes" id="UP000184997">
    <property type="component" value="Unassembled WGS sequence"/>
</dbReference>
<organism evidence="3 4">
    <name type="scientific">Xanthomonas graminis pv. graminis</name>
    <dbReference type="NCBI Taxonomy" id="134874"/>
    <lineage>
        <taxon>Bacteria</taxon>
        <taxon>Pseudomonadati</taxon>
        <taxon>Pseudomonadota</taxon>
        <taxon>Gammaproteobacteria</taxon>
        <taxon>Lysobacterales</taxon>
        <taxon>Lysobacteraceae</taxon>
        <taxon>Xanthomonas</taxon>
        <taxon>Xanthomonas translucens group</taxon>
        <taxon>Xanthomonas graminis</taxon>
    </lineage>
</organism>
<evidence type="ECO:0000256" key="1">
    <source>
        <dbReference type="SAM" id="MobiDB-lite"/>
    </source>
</evidence>
<feature type="compositionally biased region" description="Low complexity" evidence="1">
    <location>
        <begin position="199"/>
        <end position="208"/>
    </location>
</feature>
<reference evidence="4" key="1">
    <citation type="submission" date="2016-07" db="EMBL/GenBank/DDBJ databases">
        <authorList>
            <person name="Florea S."/>
            <person name="Webb J.S."/>
            <person name="Jaromczyk J."/>
            <person name="Schardl C.L."/>
        </authorList>
    </citation>
    <scope>NUCLEOTIDE SEQUENCE [LARGE SCALE GENOMIC DNA]</scope>
</reference>
<evidence type="ECO:0000259" key="2">
    <source>
        <dbReference type="PROSITE" id="PS50405"/>
    </source>
</evidence>
<dbReference type="InterPro" id="IPR010987">
    <property type="entry name" value="Glutathione-S-Trfase_C-like"/>
</dbReference>
<dbReference type="Gene3D" id="1.20.1050.10">
    <property type="match status" value="1"/>
</dbReference>
<protein>
    <submittedName>
        <fullName evidence="3">Glutathione S-transferase</fullName>
    </submittedName>
</protein>
<feature type="region of interest" description="Disordered" evidence="1">
    <location>
        <begin position="164"/>
        <end position="256"/>
    </location>
</feature>
<dbReference type="GO" id="GO:0016740">
    <property type="term" value="F:transferase activity"/>
    <property type="evidence" value="ECO:0007669"/>
    <property type="project" value="UniProtKB-KW"/>
</dbReference>
<dbReference type="InterPro" id="IPR036282">
    <property type="entry name" value="Glutathione-S-Trfase_C_sf"/>
</dbReference>
<name>A0A1M4L7I7_9XANT</name>
<accession>A0A1M4L7I7</accession>
<feature type="domain" description="GST C-terminal" evidence="2">
    <location>
        <begin position="1"/>
        <end position="127"/>
    </location>
</feature>
<sequence>MDWQATELNNAWRYAFMALIRASPAHRDAQALAQGEVGWHRHMGIFDAQLQRTGAYAAGADFTLADVVLGLSTQRWMATPMARPPLPAVAAYDERLSARPAFCSTGATASRNRCAAARLPPRKRRPQRRYLGISGRCAWPSKSALCVLVWVIPVCQALRRRQAAAGQRGKTALRATRCPCRQRPRRLVAPPPRPPRPRPQGLRPSPAARPRRLRPHQETAMDPDPHPRGAIATLPPALSFSRLPGPFPETSACPPG</sequence>
<feature type="compositionally biased region" description="Pro residues" evidence="1">
    <location>
        <begin position="189"/>
        <end position="198"/>
    </location>
</feature>
<dbReference type="SUPFAM" id="SSF47616">
    <property type="entry name" value="GST C-terminal domain-like"/>
    <property type="match status" value="1"/>
</dbReference>